<evidence type="ECO:0000256" key="7">
    <source>
        <dbReference type="ARBA" id="ARBA00022840"/>
    </source>
</evidence>
<dbReference type="Gene3D" id="3.40.50.300">
    <property type="entry name" value="P-loop containing nucleotide triphosphate hydrolases"/>
    <property type="match status" value="2"/>
</dbReference>
<evidence type="ECO:0000256" key="2">
    <source>
        <dbReference type="ARBA" id="ARBA00005417"/>
    </source>
</evidence>
<dbReference type="InterPro" id="IPR003593">
    <property type="entry name" value="AAA+_ATPase"/>
</dbReference>
<evidence type="ECO:0000256" key="9">
    <source>
        <dbReference type="ARBA" id="ARBA00023136"/>
    </source>
</evidence>
<feature type="domain" description="ABC transporter" evidence="11">
    <location>
        <begin position="354"/>
        <end position="601"/>
    </location>
</feature>
<dbReference type="PROSITE" id="PS50893">
    <property type="entry name" value="ABC_TRANSPORTER_2"/>
    <property type="match status" value="2"/>
</dbReference>
<dbReference type="NCBIfam" id="NF007739">
    <property type="entry name" value="PRK10419.1"/>
    <property type="match status" value="2"/>
</dbReference>
<gene>
    <name evidence="12" type="ORF">ACFQDO_09805</name>
</gene>
<name>A0ABW1JEV0_9ACTN</name>
<keyword evidence="7 12" id="KW-0067">ATP-binding</keyword>
<dbReference type="InterPro" id="IPR003439">
    <property type="entry name" value="ABC_transporter-like_ATP-bd"/>
</dbReference>
<dbReference type="NCBIfam" id="TIGR01727">
    <property type="entry name" value="oligo_HPY"/>
    <property type="match status" value="1"/>
</dbReference>
<evidence type="ECO:0000256" key="1">
    <source>
        <dbReference type="ARBA" id="ARBA00004202"/>
    </source>
</evidence>
<keyword evidence="8" id="KW-1278">Translocase</keyword>
<dbReference type="InterPro" id="IPR027417">
    <property type="entry name" value="P-loop_NTPase"/>
</dbReference>
<evidence type="ECO:0000256" key="4">
    <source>
        <dbReference type="ARBA" id="ARBA00022475"/>
    </source>
</evidence>
<feature type="region of interest" description="Disordered" evidence="10">
    <location>
        <begin position="606"/>
        <end position="638"/>
    </location>
</feature>
<dbReference type="SMART" id="SM00382">
    <property type="entry name" value="AAA"/>
    <property type="match status" value="2"/>
</dbReference>
<dbReference type="PANTHER" id="PTHR43297">
    <property type="entry name" value="OLIGOPEPTIDE TRANSPORT ATP-BINDING PROTEIN APPD"/>
    <property type="match status" value="1"/>
</dbReference>
<dbReference type="SUPFAM" id="SSF52540">
    <property type="entry name" value="P-loop containing nucleoside triphosphate hydrolases"/>
    <property type="match status" value="2"/>
</dbReference>
<proteinExistence type="inferred from homology"/>
<dbReference type="EMBL" id="JBHSRD010000003">
    <property type="protein sequence ID" value="MFC6007422.1"/>
    <property type="molecule type" value="Genomic_DNA"/>
</dbReference>
<dbReference type="InterPro" id="IPR050388">
    <property type="entry name" value="ABC_Ni/Peptide_Import"/>
</dbReference>
<dbReference type="InterPro" id="IPR013563">
    <property type="entry name" value="Oligopep_ABC_C"/>
</dbReference>
<evidence type="ECO:0000256" key="6">
    <source>
        <dbReference type="ARBA" id="ARBA00022741"/>
    </source>
</evidence>
<dbReference type="Proteomes" id="UP001596189">
    <property type="component" value="Unassembled WGS sequence"/>
</dbReference>
<sequence>MALLEVTNLSVDYAPRDVAVVHAVRDVSFSIDEGEFIGLLGESGSGKSTLGTAILRLTERPGAITSGSIVFDGTDITEADDVALQPLRWQQMSTVFQSSMNSLNPVMKIEAQFRDVIEMHTDLRGDAVTERAAELLELVSIERRFLRFYPHELSGGMKQRVAIALALCLDPKLVILDEPTTGLDVIVQRSILDNLRRLQAERGFAVLFISHDIGTVLEAADRVMVMYAGQLVEQQPAGSMLRDPMHPYSKGMLGSYADPRAETVRITYIPGRPPSLTRPPTACPFAPRCPEAIALCHEQDPELLPLAGGEVACHVAQAQRSPSATEEPVRGFTGPVFVKSAADLVDEIDEDVVLTVDDVCKTYSARRGGTPVQAVDHVSFSLRRGRVTALVGQSGSGKTTLARMITAVERPDSGAVTFGEQRIDKLGRRAATAYRRHVQMVFQDPFSALNPNRTLGYALSRPLRNYRGLSGQELRTEVLNLLETVGLTPAEEYAAKLPHQLSGGQRQRVVVARALAPNPQIIVADEPISMLDVSIRAEVLELLDSLVRDRDLAVLYITHDLLSARMLADEVLVLHEGHLVEQGPALTVIREARDDYTRQLLEAIPNPFKDLPDHSANGSGSAEPDGGPRRKDTVTEGA</sequence>
<accession>A0ABW1JEV0</accession>
<dbReference type="NCBIfam" id="NF008453">
    <property type="entry name" value="PRK11308.1"/>
    <property type="match status" value="2"/>
</dbReference>
<keyword evidence="3" id="KW-0813">Transport</keyword>
<dbReference type="PANTHER" id="PTHR43297:SF14">
    <property type="entry name" value="ATPASE AAA-TYPE CORE DOMAIN-CONTAINING PROTEIN"/>
    <property type="match status" value="1"/>
</dbReference>
<reference evidence="13" key="1">
    <citation type="journal article" date="2019" name="Int. J. Syst. Evol. Microbiol.">
        <title>The Global Catalogue of Microorganisms (GCM) 10K type strain sequencing project: providing services to taxonomists for standard genome sequencing and annotation.</title>
        <authorList>
            <consortium name="The Broad Institute Genomics Platform"/>
            <consortium name="The Broad Institute Genome Sequencing Center for Infectious Disease"/>
            <person name="Wu L."/>
            <person name="Ma J."/>
        </authorList>
    </citation>
    <scope>NUCLEOTIDE SEQUENCE [LARGE SCALE GENOMIC DNA]</scope>
    <source>
        <strain evidence="13">KACC 14249</strain>
    </source>
</reference>
<dbReference type="CDD" id="cd03257">
    <property type="entry name" value="ABC_NikE_OppD_transporters"/>
    <property type="match status" value="2"/>
</dbReference>
<evidence type="ECO:0000256" key="5">
    <source>
        <dbReference type="ARBA" id="ARBA00022519"/>
    </source>
</evidence>
<comment type="similarity">
    <text evidence="2">Belongs to the ABC transporter superfamily.</text>
</comment>
<keyword evidence="9" id="KW-0472">Membrane</keyword>
<keyword evidence="6" id="KW-0547">Nucleotide-binding</keyword>
<dbReference type="PROSITE" id="PS00211">
    <property type="entry name" value="ABC_TRANSPORTER_1"/>
    <property type="match status" value="2"/>
</dbReference>
<evidence type="ECO:0000259" key="11">
    <source>
        <dbReference type="PROSITE" id="PS50893"/>
    </source>
</evidence>
<comment type="caution">
    <text evidence="12">The sequence shown here is derived from an EMBL/GenBank/DDBJ whole genome shotgun (WGS) entry which is preliminary data.</text>
</comment>
<organism evidence="12 13">
    <name type="scientific">Angustibacter luteus</name>
    <dbReference type="NCBI Taxonomy" id="658456"/>
    <lineage>
        <taxon>Bacteria</taxon>
        <taxon>Bacillati</taxon>
        <taxon>Actinomycetota</taxon>
        <taxon>Actinomycetes</taxon>
        <taxon>Kineosporiales</taxon>
        <taxon>Kineosporiaceae</taxon>
    </lineage>
</organism>
<feature type="domain" description="ABC transporter" evidence="11">
    <location>
        <begin position="4"/>
        <end position="253"/>
    </location>
</feature>
<dbReference type="Pfam" id="PF00005">
    <property type="entry name" value="ABC_tran"/>
    <property type="match status" value="2"/>
</dbReference>
<evidence type="ECO:0000256" key="10">
    <source>
        <dbReference type="SAM" id="MobiDB-lite"/>
    </source>
</evidence>
<evidence type="ECO:0000256" key="3">
    <source>
        <dbReference type="ARBA" id="ARBA00022448"/>
    </source>
</evidence>
<dbReference type="GO" id="GO:0005524">
    <property type="term" value="F:ATP binding"/>
    <property type="evidence" value="ECO:0007669"/>
    <property type="project" value="UniProtKB-KW"/>
</dbReference>
<evidence type="ECO:0000313" key="13">
    <source>
        <dbReference type="Proteomes" id="UP001596189"/>
    </source>
</evidence>
<dbReference type="Pfam" id="PF08352">
    <property type="entry name" value="oligo_HPY"/>
    <property type="match status" value="2"/>
</dbReference>
<comment type="subcellular location">
    <subcellularLocation>
        <location evidence="1">Cell membrane</location>
        <topology evidence="1">Peripheral membrane protein</topology>
    </subcellularLocation>
</comment>
<dbReference type="InterPro" id="IPR017871">
    <property type="entry name" value="ABC_transporter-like_CS"/>
</dbReference>
<keyword evidence="13" id="KW-1185">Reference proteome</keyword>
<evidence type="ECO:0000256" key="8">
    <source>
        <dbReference type="ARBA" id="ARBA00022967"/>
    </source>
</evidence>
<protein>
    <submittedName>
        <fullName evidence="12">ABC transporter ATP-binding protein</fullName>
    </submittedName>
</protein>
<evidence type="ECO:0000313" key="12">
    <source>
        <dbReference type="EMBL" id="MFC6007422.1"/>
    </source>
</evidence>
<dbReference type="RefSeq" id="WP_345716222.1">
    <property type="nucleotide sequence ID" value="NZ_BAABFP010000004.1"/>
</dbReference>
<keyword evidence="4" id="KW-1003">Cell membrane</keyword>
<keyword evidence="5" id="KW-0997">Cell inner membrane</keyword>
<feature type="compositionally biased region" description="Basic and acidic residues" evidence="10">
    <location>
        <begin position="626"/>
        <end position="638"/>
    </location>
</feature>